<keyword evidence="2" id="KW-0472">Membrane</keyword>
<reference evidence="3 4" key="1">
    <citation type="journal article" date="2016" name="Nat. Commun.">
        <title>Thousands of microbial genomes shed light on interconnected biogeochemical processes in an aquifer system.</title>
        <authorList>
            <person name="Anantharaman K."/>
            <person name="Brown C.T."/>
            <person name="Hug L.A."/>
            <person name="Sharon I."/>
            <person name="Castelle C.J."/>
            <person name="Probst A.J."/>
            <person name="Thomas B.C."/>
            <person name="Singh A."/>
            <person name="Wilkins M.J."/>
            <person name="Karaoz U."/>
            <person name="Brodie E.L."/>
            <person name="Williams K.H."/>
            <person name="Hubbard S.S."/>
            <person name="Banfield J.F."/>
        </authorList>
    </citation>
    <scope>NUCLEOTIDE SEQUENCE [LARGE SCALE GENOMIC DNA]</scope>
</reference>
<keyword evidence="2" id="KW-1133">Transmembrane helix</keyword>
<protein>
    <submittedName>
        <fullName evidence="3">Uncharacterized protein</fullName>
    </submittedName>
</protein>
<accession>A0A1G2KXL1</accession>
<feature type="transmembrane region" description="Helical" evidence="2">
    <location>
        <begin position="12"/>
        <end position="31"/>
    </location>
</feature>
<name>A0A1G2KXL1_9BACT</name>
<dbReference type="AlphaFoldDB" id="A0A1G2KXL1"/>
<dbReference type="Proteomes" id="UP000177177">
    <property type="component" value="Unassembled WGS sequence"/>
</dbReference>
<feature type="compositionally biased region" description="Polar residues" evidence="1">
    <location>
        <begin position="62"/>
        <end position="73"/>
    </location>
</feature>
<gene>
    <name evidence="3" type="ORF">A3C92_00420</name>
</gene>
<keyword evidence="2" id="KW-0812">Transmembrane</keyword>
<proteinExistence type="predicted"/>
<feature type="region of interest" description="Disordered" evidence="1">
    <location>
        <begin position="51"/>
        <end position="73"/>
    </location>
</feature>
<evidence type="ECO:0000256" key="1">
    <source>
        <dbReference type="SAM" id="MobiDB-lite"/>
    </source>
</evidence>
<sequence length="73" mass="8306">MTKNIVKFFRGALTIVAIGMGILFAIDYIRYQKSPEYQTQKEVEQIKKEYREDPYGGDTPEETLTATSGVIRG</sequence>
<comment type="caution">
    <text evidence="3">The sequence shown here is derived from an EMBL/GenBank/DDBJ whole genome shotgun (WGS) entry which is preliminary data.</text>
</comment>
<dbReference type="EMBL" id="MHQN01000001">
    <property type="protein sequence ID" value="OHA04205.1"/>
    <property type="molecule type" value="Genomic_DNA"/>
</dbReference>
<evidence type="ECO:0000313" key="4">
    <source>
        <dbReference type="Proteomes" id="UP000177177"/>
    </source>
</evidence>
<organism evidence="3 4">
    <name type="scientific">Candidatus Sungbacteria bacterium RIFCSPHIGHO2_02_FULL_53_17</name>
    <dbReference type="NCBI Taxonomy" id="1802275"/>
    <lineage>
        <taxon>Bacteria</taxon>
        <taxon>Candidatus Sungiibacteriota</taxon>
    </lineage>
</organism>
<evidence type="ECO:0000313" key="3">
    <source>
        <dbReference type="EMBL" id="OHA04205.1"/>
    </source>
</evidence>
<evidence type="ECO:0000256" key="2">
    <source>
        <dbReference type="SAM" id="Phobius"/>
    </source>
</evidence>